<evidence type="ECO:0000256" key="2">
    <source>
        <dbReference type="ARBA" id="ARBA00014587"/>
    </source>
</evidence>
<comment type="caution">
    <text evidence="8">The sequence shown here is derived from an EMBL/GenBank/DDBJ whole genome shotgun (WGS) entry which is preliminary data.</text>
</comment>
<name>A0A9P4JF67_9PLEO</name>
<dbReference type="EMBL" id="ML994327">
    <property type="protein sequence ID" value="KAF2196766.1"/>
    <property type="molecule type" value="Genomic_DNA"/>
</dbReference>
<dbReference type="Pfam" id="PF03029">
    <property type="entry name" value="ATP_bind_1"/>
    <property type="match status" value="1"/>
</dbReference>
<evidence type="ECO:0000313" key="9">
    <source>
        <dbReference type="Proteomes" id="UP000799536"/>
    </source>
</evidence>
<dbReference type="CDD" id="cd17872">
    <property type="entry name" value="GPN3"/>
    <property type="match status" value="1"/>
</dbReference>
<evidence type="ECO:0000256" key="5">
    <source>
        <dbReference type="ARBA" id="ARBA00023134"/>
    </source>
</evidence>
<dbReference type="InterPro" id="IPR030228">
    <property type="entry name" value="Gpn3"/>
</dbReference>
<dbReference type="OrthoDB" id="5839at2759"/>
<keyword evidence="9" id="KW-1185">Reference proteome</keyword>
<dbReference type="InterPro" id="IPR004130">
    <property type="entry name" value="Gpn"/>
</dbReference>
<organism evidence="8 9">
    <name type="scientific">Delitschia confertaspora ATCC 74209</name>
    <dbReference type="NCBI Taxonomy" id="1513339"/>
    <lineage>
        <taxon>Eukaryota</taxon>
        <taxon>Fungi</taxon>
        <taxon>Dikarya</taxon>
        <taxon>Ascomycota</taxon>
        <taxon>Pezizomycotina</taxon>
        <taxon>Dothideomycetes</taxon>
        <taxon>Pleosporomycetidae</taxon>
        <taxon>Pleosporales</taxon>
        <taxon>Delitschiaceae</taxon>
        <taxon>Delitschia</taxon>
    </lineage>
</organism>
<gene>
    <name evidence="8" type="ORF">GQ43DRAFT_444820</name>
</gene>
<dbReference type="Gene3D" id="3.40.50.300">
    <property type="entry name" value="P-loop containing nucleotide triphosphate hydrolases"/>
    <property type="match status" value="1"/>
</dbReference>
<feature type="region of interest" description="Disordered" evidence="7">
    <location>
        <begin position="195"/>
        <end position="232"/>
    </location>
</feature>
<comment type="subunit">
    <text evidence="6">Binds to RNA polymerase II (RNAPII).</text>
</comment>
<proteinExistence type="inferred from homology"/>
<evidence type="ECO:0000256" key="6">
    <source>
        <dbReference type="RuleBase" id="RU365059"/>
    </source>
</evidence>
<reference evidence="8" key="1">
    <citation type="journal article" date="2020" name="Stud. Mycol.">
        <title>101 Dothideomycetes genomes: a test case for predicting lifestyles and emergence of pathogens.</title>
        <authorList>
            <person name="Haridas S."/>
            <person name="Albert R."/>
            <person name="Binder M."/>
            <person name="Bloem J."/>
            <person name="Labutti K."/>
            <person name="Salamov A."/>
            <person name="Andreopoulos B."/>
            <person name="Baker S."/>
            <person name="Barry K."/>
            <person name="Bills G."/>
            <person name="Bluhm B."/>
            <person name="Cannon C."/>
            <person name="Castanera R."/>
            <person name="Culley D."/>
            <person name="Daum C."/>
            <person name="Ezra D."/>
            <person name="Gonzalez J."/>
            <person name="Henrissat B."/>
            <person name="Kuo A."/>
            <person name="Liang C."/>
            <person name="Lipzen A."/>
            <person name="Lutzoni F."/>
            <person name="Magnuson J."/>
            <person name="Mondo S."/>
            <person name="Nolan M."/>
            <person name="Ohm R."/>
            <person name="Pangilinan J."/>
            <person name="Park H.-J."/>
            <person name="Ramirez L."/>
            <person name="Alfaro M."/>
            <person name="Sun H."/>
            <person name="Tritt A."/>
            <person name="Yoshinaga Y."/>
            <person name="Zwiers L.-H."/>
            <person name="Turgeon B."/>
            <person name="Goodwin S."/>
            <person name="Spatafora J."/>
            <person name="Crous P."/>
            <person name="Grigoriev I."/>
        </authorList>
    </citation>
    <scope>NUCLEOTIDE SEQUENCE</scope>
    <source>
        <strain evidence="8">ATCC 74209</strain>
    </source>
</reference>
<keyword evidence="5 6" id="KW-0342">GTP-binding</keyword>
<comment type="function">
    <text evidence="6">Small GTPase required for proper nuclear import of RNA polymerase II and III (RNAPII and RNAPIII). May act at an RNAP assembly step prior to nuclear import.</text>
</comment>
<dbReference type="PANTHER" id="PTHR21231:SF7">
    <property type="entry name" value="GPN-LOOP GTPASE 3"/>
    <property type="match status" value="1"/>
</dbReference>
<evidence type="ECO:0000256" key="1">
    <source>
        <dbReference type="ARBA" id="ARBA00005290"/>
    </source>
</evidence>
<accession>A0A9P4JF67</accession>
<sequence>MSKFGVLVMGPAGAGKSTFSSALIQHCQTTKRPCYYVNLDPAAEDFDFEPDIDIKDLITLSDVMEEMSLGPNGGLIYCFEFLLENLDFLTEPLDQVTDEYLIIFDMPGQIELYTHVPILPNLVKHLMRGSLNINMCAAYLLESTFVVDKPKFFAGTLSAMSAMLMLEMPHINILSKMDLIKGTVARKDLKRFLDPDPRLLEDPRKPGDEEDEEEARARRDPDPASKENVMGGESFKRLNRAVGQLIDDFSMVSFLELDVQDEESVGAILSYIDDAIQYHEAQEPKEPNDAVDTDIGYD</sequence>
<dbReference type="SUPFAM" id="SSF52540">
    <property type="entry name" value="P-loop containing nucleoside triphosphate hydrolases"/>
    <property type="match status" value="1"/>
</dbReference>
<feature type="compositionally biased region" description="Basic and acidic residues" evidence="7">
    <location>
        <begin position="195"/>
        <end position="207"/>
    </location>
</feature>
<dbReference type="PANTHER" id="PTHR21231">
    <property type="entry name" value="XPA-BINDING PROTEIN 1-RELATED"/>
    <property type="match status" value="1"/>
</dbReference>
<evidence type="ECO:0000313" key="8">
    <source>
        <dbReference type="EMBL" id="KAF2196766.1"/>
    </source>
</evidence>
<dbReference type="FunFam" id="3.40.50.300:FF:000552">
    <property type="entry name" value="GPN-loop GTPase 3"/>
    <property type="match status" value="1"/>
</dbReference>
<dbReference type="Proteomes" id="UP000799536">
    <property type="component" value="Unassembled WGS sequence"/>
</dbReference>
<dbReference type="AlphaFoldDB" id="A0A9P4JF67"/>
<dbReference type="GO" id="GO:0003924">
    <property type="term" value="F:GTPase activity"/>
    <property type="evidence" value="ECO:0007669"/>
    <property type="project" value="TreeGrafter"/>
</dbReference>
<feature type="compositionally biased region" description="Basic and acidic residues" evidence="7">
    <location>
        <begin position="215"/>
        <end position="225"/>
    </location>
</feature>
<dbReference type="InterPro" id="IPR027417">
    <property type="entry name" value="P-loop_NTPase"/>
</dbReference>
<evidence type="ECO:0000256" key="3">
    <source>
        <dbReference type="ARBA" id="ARBA00022741"/>
    </source>
</evidence>
<protein>
    <recommendedName>
        <fullName evidence="2 6">GPN-loop GTPase 3</fullName>
    </recommendedName>
</protein>
<dbReference type="GO" id="GO:0005525">
    <property type="term" value="F:GTP binding"/>
    <property type="evidence" value="ECO:0007669"/>
    <property type="project" value="UniProtKB-KW"/>
</dbReference>
<comment type="similarity">
    <text evidence="1 6">Belongs to the GPN-loop GTPase family.</text>
</comment>
<evidence type="ECO:0000256" key="7">
    <source>
        <dbReference type="SAM" id="MobiDB-lite"/>
    </source>
</evidence>
<keyword evidence="3 6" id="KW-0547">Nucleotide-binding</keyword>
<keyword evidence="4 6" id="KW-0378">Hydrolase</keyword>
<evidence type="ECO:0000256" key="4">
    <source>
        <dbReference type="ARBA" id="ARBA00022801"/>
    </source>
</evidence>